<evidence type="ECO:0000256" key="5">
    <source>
        <dbReference type="ARBA" id="ARBA00022833"/>
    </source>
</evidence>
<feature type="binding site" evidence="7">
    <location>
        <position position="115"/>
    </location>
    <ligand>
        <name>Ca(2+)</name>
        <dbReference type="ChEBI" id="CHEBI:29108"/>
        <label>3</label>
    </ligand>
</feature>
<reference evidence="11" key="1">
    <citation type="submission" date="2020-12" db="UniProtKB">
        <authorList>
            <consortium name="WormBaseParasite"/>
        </authorList>
    </citation>
    <scope>IDENTIFICATION</scope>
    <source>
        <strain evidence="11">MHco3</strain>
    </source>
</reference>
<dbReference type="WBParaSite" id="HCON_00091115-00001">
    <property type="protein sequence ID" value="HCON_00091115-00001"/>
    <property type="gene ID" value="HCON_00091115"/>
</dbReference>
<dbReference type="AlphaFoldDB" id="A0A7I4YFU2"/>
<dbReference type="SUPFAM" id="SSF55486">
    <property type="entry name" value="Metalloproteases ('zincins'), catalytic domain"/>
    <property type="match status" value="1"/>
</dbReference>
<dbReference type="GO" id="GO:0008270">
    <property type="term" value="F:zinc ion binding"/>
    <property type="evidence" value="ECO:0007669"/>
    <property type="project" value="InterPro"/>
</dbReference>
<evidence type="ECO:0000256" key="3">
    <source>
        <dbReference type="ARBA" id="ARBA00022723"/>
    </source>
</evidence>
<dbReference type="OMA" id="RRIWHQK"/>
<evidence type="ECO:0000256" key="6">
    <source>
        <dbReference type="PIRSR" id="PIRSR621190-1"/>
    </source>
</evidence>
<name>A0A7I4YFU2_HAECO</name>
<organism evidence="10 11">
    <name type="scientific">Haemonchus contortus</name>
    <name type="common">Barber pole worm</name>
    <dbReference type="NCBI Taxonomy" id="6289"/>
    <lineage>
        <taxon>Eukaryota</taxon>
        <taxon>Metazoa</taxon>
        <taxon>Ecdysozoa</taxon>
        <taxon>Nematoda</taxon>
        <taxon>Chromadorea</taxon>
        <taxon>Rhabditida</taxon>
        <taxon>Rhabditina</taxon>
        <taxon>Rhabditomorpha</taxon>
        <taxon>Strongyloidea</taxon>
        <taxon>Trichostrongylidae</taxon>
        <taxon>Haemonchus</taxon>
    </lineage>
</organism>
<feature type="domain" description="Peptidase metallopeptidase" evidence="9">
    <location>
        <begin position="28"/>
        <end position="201"/>
    </location>
</feature>
<keyword evidence="7" id="KW-0106">Calcium</keyword>
<evidence type="ECO:0000256" key="8">
    <source>
        <dbReference type="SAM" id="SignalP"/>
    </source>
</evidence>
<keyword evidence="10" id="KW-1185">Reference proteome</keyword>
<evidence type="ECO:0000259" key="9">
    <source>
        <dbReference type="SMART" id="SM00235"/>
    </source>
</evidence>
<dbReference type="GO" id="GO:0030574">
    <property type="term" value="P:collagen catabolic process"/>
    <property type="evidence" value="ECO:0007669"/>
    <property type="project" value="TreeGrafter"/>
</dbReference>
<keyword evidence="3 7" id="KW-0479">Metal-binding</keyword>
<feature type="signal peptide" evidence="8">
    <location>
        <begin position="1"/>
        <end position="23"/>
    </location>
</feature>
<dbReference type="CDD" id="cd04278">
    <property type="entry name" value="ZnMc_MMP"/>
    <property type="match status" value="1"/>
</dbReference>
<keyword evidence="2" id="KW-0645">Protease</keyword>
<feature type="binding site" evidence="7">
    <location>
        <position position="174"/>
    </location>
    <ligand>
        <name>Zn(2+)</name>
        <dbReference type="ChEBI" id="CHEBI:29105"/>
        <label>2</label>
        <note>catalytic</note>
    </ligand>
</feature>
<dbReference type="InterPro" id="IPR033739">
    <property type="entry name" value="M10A_MMP"/>
</dbReference>
<evidence type="ECO:0000256" key="4">
    <source>
        <dbReference type="ARBA" id="ARBA00022801"/>
    </source>
</evidence>
<feature type="binding site" evidence="7">
    <location>
        <position position="156"/>
    </location>
    <ligand>
        <name>Zn(2+)</name>
        <dbReference type="ChEBI" id="CHEBI:29105"/>
        <label>2</label>
        <note>catalytic</note>
    </ligand>
</feature>
<comment type="cofactor">
    <cofactor evidence="7">
        <name>Zn(2+)</name>
        <dbReference type="ChEBI" id="CHEBI:29105"/>
    </cofactor>
    <text evidence="7">Binds 2 Zn(2+) ions per subunit.</text>
</comment>
<dbReference type="OrthoDB" id="406838at2759"/>
<evidence type="ECO:0000313" key="11">
    <source>
        <dbReference type="WBParaSite" id="HCON_00091115-00001"/>
    </source>
</evidence>
<protein>
    <submittedName>
        <fullName evidence="11">ZnMc domain-containing protein</fullName>
    </submittedName>
</protein>
<dbReference type="PANTHER" id="PTHR10201">
    <property type="entry name" value="MATRIX METALLOPROTEINASE"/>
    <property type="match status" value="1"/>
</dbReference>
<keyword evidence="4" id="KW-0378">Hydrolase</keyword>
<keyword evidence="8" id="KW-0732">Signal</keyword>
<comment type="similarity">
    <text evidence="1">Belongs to the peptidase M10A family.</text>
</comment>
<accession>A0A7I4YFU2</accession>
<feature type="binding site" evidence="7">
    <location>
        <position position="138"/>
    </location>
    <ligand>
        <name>Ca(2+)</name>
        <dbReference type="ChEBI" id="CHEBI:29108"/>
        <label>3</label>
    </ligand>
</feature>
<feature type="binding site" evidence="7">
    <location>
        <position position="133"/>
    </location>
    <ligand>
        <name>Zn(2+)</name>
        <dbReference type="ChEBI" id="CHEBI:29105"/>
        <label>1</label>
    </ligand>
</feature>
<sequence length="209" mass="24062">MTVRHGLLVHLLLVVCFIVSVSSYKAPRRRIWHQKVVTWSFRDPFHLLASEKSRRLVRSLIATAFALWEEALDGRLEFHEVTGFDNSSDEVRKPPDVDIDILFARGEHGDKEAFDRNGGMVAHSEYPPKGILHLDADERWSFDGVDGVDLRYVILHEVGHLLGLRHSRKKSSVMSKYYRNLSCGMRLPSVDVRSIRRLYGLKGNRRKLS</sequence>
<feature type="active site" evidence="6">
    <location>
        <position position="157"/>
    </location>
</feature>
<evidence type="ECO:0000256" key="7">
    <source>
        <dbReference type="PIRSR" id="PIRSR621190-2"/>
    </source>
</evidence>
<dbReference type="PRINTS" id="PR00138">
    <property type="entry name" value="MATRIXIN"/>
</dbReference>
<dbReference type="GO" id="GO:0006508">
    <property type="term" value="P:proteolysis"/>
    <property type="evidence" value="ECO:0007669"/>
    <property type="project" value="UniProtKB-KW"/>
</dbReference>
<feature type="binding site" evidence="7">
    <location>
        <position position="138"/>
    </location>
    <ligand>
        <name>Ca(2+)</name>
        <dbReference type="ChEBI" id="CHEBI:29108"/>
        <label>1</label>
    </ligand>
</feature>
<evidence type="ECO:0000313" key="10">
    <source>
        <dbReference type="Proteomes" id="UP000025227"/>
    </source>
</evidence>
<dbReference type="InterPro" id="IPR024079">
    <property type="entry name" value="MetalloPept_cat_dom_sf"/>
</dbReference>
<dbReference type="GO" id="GO:0031012">
    <property type="term" value="C:extracellular matrix"/>
    <property type="evidence" value="ECO:0007669"/>
    <property type="project" value="InterPro"/>
</dbReference>
<dbReference type="InterPro" id="IPR021190">
    <property type="entry name" value="Pept_M10A"/>
</dbReference>
<dbReference type="Gene3D" id="3.40.390.10">
    <property type="entry name" value="Collagenase (Catalytic Domain)"/>
    <property type="match status" value="1"/>
</dbReference>
<dbReference type="SMART" id="SM00235">
    <property type="entry name" value="ZnMc"/>
    <property type="match status" value="1"/>
</dbReference>
<feature type="binding site" evidence="7">
    <location>
        <position position="98"/>
    </location>
    <ligand>
        <name>Ca(2+)</name>
        <dbReference type="ChEBI" id="CHEBI:29108"/>
        <label>2</label>
    </ligand>
</feature>
<feature type="binding site" evidence="7">
    <location>
        <position position="123"/>
    </location>
    <ligand>
        <name>Zn(2+)</name>
        <dbReference type="ChEBI" id="CHEBI:29105"/>
        <label>1</label>
    </ligand>
</feature>
<feature type="binding site" evidence="7">
    <location>
        <position position="108"/>
    </location>
    <ligand>
        <name>Zn(2+)</name>
        <dbReference type="ChEBI" id="CHEBI:29105"/>
        <label>1</label>
    </ligand>
</feature>
<dbReference type="InterPro" id="IPR001818">
    <property type="entry name" value="Pept_M10_metallopeptidase"/>
</dbReference>
<comment type="cofactor">
    <cofactor evidence="7">
        <name>Ca(2+)</name>
        <dbReference type="ChEBI" id="CHEBI:29108"/>
    </cofactor>
    <text evidence="7">Can bind about 5 Ca(2+) ions per subunit.</text>
</comment>
<evidence type="ECO:0000256" key="2">
    <source>
        <dbReference type="ARBA" id="ARBA00022670"/>
    </source>
</evidence>
<proteinExistence type="inferred from homology"/>
<dbReference type="InterPro" id="IPR006026">
    <property type="entry name" value="Peptidase_Metallo"/>
</dbReference>
<feature type="binding site" evidence="7">
    <location>
        <position position="160"/>
    </location>
    <ligand>
        <name>Zn(2+)</name>
        <dbReference type="ChEBI" id="CHEBI:29105"/>
        <label>2</label>
        <note>catalytic</note>
    </ligand>
</feature>
<keyword evidence="5 7" id="KW-0862">Zinc</keyword>
<dbReference type="PANTHER" id="PTHR10201:SF295">
    <property type="entry name" value="PEPTIDASE METALLOPEPTIDASE DOMAIN-CONTAINING PROTEIN"/>
    <property type="match status" value="1"/>
</dbReference>
<dbReference type="GO" id="GO:0005615">
    <property type="term" value="C:extracellular space"/>
    <property type="evidence" value="ECO:0007669"/>
    <property type="project" value="TreeGrafter"/>
</dbReference>
<feature type="binding site" evidence="7">
    <location>
        <position position="166"/>
    </location>
    <ligand>
        <name>Zn(2+)</name>
        <dbReference type="ChEBI" id="CHEBI:29105"/>
        <label>2</label>
        <note>catalytic</note>
    </ligand>
</feature>
<feature type="binding site" evidence="7">
    <location>
        <position position="135"/>
    </location>
    <ligand>
        <name>Ca(2+)</name>
        <dbReference type="ChEBI" id="CHEBI:29108"/>
        <label>3</label>
    </ligand>
</feature>
<dbReference type="GO" id="GO:0004222">
    <property type="term" value="F:metalloendopeptidase activity"/>
    <property type="evidence" value="ECO:0007669"/>
    <property type="project" value="InterPro"/>
</dbReference>
<evidence type="ECO:0000256" key="1">
    <source>
        <dbReference type="ARBA" id="ARBA00010370"/>
    </source>
</evidence>
<dbReference type="Pfam" id="PF00413">
    <property type="entry name" value="Peptidase_M10"/>
    <property type="match status" value="1"/>
</dbReference>
<dbReference type="Proteomes" id="UP000025227">
    <property type="component" value="Unplaced"/>
</dbReference>
<feature type="binding site" evidence="7">
    <location>
        <position position="110"/>
    </location>
    <ligand>
        <name>Zn(2+)</name>
        <dbReference type="ChEBI" id="CHEBI:29105"/>
        <label>1</label>
    </ligand>
</feature>
<dbReference type="GO" id="GO:0030198">
    <property type="term" value="P:extracellular matrix organization"/>
    <property type="evidence" value="ECO:0007669"/>
    <property type="project" value="TreeGrafter"/>
</dbReference>
<feature type="chain" id="PRO_5029614116" evidence="8">
    <location>
        <begin position="24"/>
        <end position="209"/>
    </location>
</feature>